<accession>F0RWY2</accession>
<reference evidence="8" key="1">
    <citation type="submission" date="2011-02" db="EMBL/GenBank/DDBJ databases">
        <title>Complete sequence of Spirochaeta sp. Buddy.</title>
        <authorList>
            <person name="Lucas S."/>
            <person name="Copeland A."/>
            <person name="Lapidus A."/>
            <person name="Cheng J.-F."/>
            <person name="Goodwin L."/>
            <person name="Pitluck S."/>
            <person name="Zeytun A."/>
            <person name="Detter J.C."/>
            <person name="Han C."/>
            <person name="Tapia R."/>
            <person name="Land M."/>
            <person name="Hauser L."/>
            <person name="Kyrpides N."/>
            <person name="Ivanova N."/>
            <person name="Mikhailova N."/>
            <person name="Pagani I."/>
            <person name="Ritalahti K.M."/>
            <person name="Loeffler F.E."/>
            <person name="Woyke T."/>
        </authorList>
    </citation>
    <scope>NUCLEOTIDE SEQUENCE [LARGE SCALE GENOMIC DNA]</scope>
    <source>
        <strain evidence="8">ATCC BAA-1886 / DSM 22777 / Buddy</strain>
    </source>
</reference>
<dbReference type="CDD" id="cd19374">
    <property type="entry name" value="UDG-F3_SMUG1-like"/>
    <property type="match status" value="1"/>
</dbReference>
<dbReference type="RefSeq" id="WP_013607612.1">
    <property type="nucleotide sequence ID" value="NC_015152.1"/>
</dbReference>
<evidence type="ECO:0000256" key="4">
    <source>
        <dbReference type="ARBA" id="ARBA00023125"/>
    </source>
</evidence>
<protein>
    <submittedName>
        <fullName evidence="7">Uracil-DNA glycosylase superfamily</fullName>
    </submittedName>
</protein>
<sequence length="256" mass="28913">MLALQEKVIERTKIFAQQVETLRFSCDCYIYNPLTYAWPMHELYIRTYLSNPIRTLLLGMNPGPFGMTQTGVPFGEIEAVKNFLKLDAEISKPLTEHPGRPVLGLKTQRSEVSGRRLWGLIADHYGSAQAFAQEMAVINYCPLVFLDRKPTAKNITPDMLVKGERLALETICDRYLIDMIELLEPTYLIGIGKYAMQKFTHVASQRPGVVISSILHPSPASPQANRGWKEKTETHLSSLGVWTLDKSKNCIVFPDN</sequence>
<dbReference type="Proteomes" id="UP000008466">
    <property type="component" value="Chromosome"/>
</dbReference>
<evidence type="ECO:0000256" key="1">
    <source>
        <dbReference type="ARBA" id="ARBA00007889"/>
    </source>
</evidence>
<organism evidence="7 8">
    <name type="scientific">Sphaerochaeta globosa (strain ATCC BAA-1886 / DSM 22777 / Buddy)</name>
    <name type="common">Spirochaeta sp. (strain Buddy)</name>
    <dbReference type="NCBI Taxonomy" id="158189"/>
    <lineage>
        <taxon>Bacteria</taxon>
        <taxon>Pseudomonadati</taxon>
        <taxon>Spirochaetota</taxon>
        <taxon>Spirochaetia</taxon>
        <taxon>Spirochaetales</taxon>
        <taxon>Sphaerochaetaceae</taxon>
        <taxon>Sphaerochaeta</taxon>
    </lineage>
</organism>
<dbReference type="InterPro" id="IPR005122">
    <property type="entry name" value="Uracil-DNA_glycosylase-like"/>
</dbReference>
<dbReference type="OrthoDB" id="267598at2"/>
<dbReference type="PANTHER" id="PTHR13235">
    <property type="entry name" value="SINGLE-STRAND SELECTIVE MONOFUNCTIONAL URACIL DNA GLYCOSYLASE"/>
    <property type="match status" value="1"/>
</dbReference>
<feature type="domain" description="Uracil-DNA glycosylase-like" evidence="6">
    <location>
        <begin position="53"/>
        <end position="224"/>
    </location>
</feature>
<keyword evidence="3" id="KW-0378">Hydrolase</keyword>
<dbReference type="FunFam" id="3.40.470.10:FF:000005">
    <property type="entry name" value="Single-strand selective monofunctional uracil DNA glycosylase"/>
    <property type="match status" value="1"/>
</dbReference>
<evidence type="ECO:0000256" key="2">
    <source>
        <dbReference type="ARBA" id="ARBA00022763"/>
    </source>
</evidence>
<gene>
    <name evidence="7" type="ordered locus">SpiBuddy_1940</name>
</gene>
<dbReference type="SUPFAM" id="SSF52141">
    <property type="entry name" value="Uracil-DNA glycosylase-like"/>
    <property type="match status" value="1"/>
</dbReference>
<dbReference type="eggNOG" id="COG1573">
    <property type="taxonomic scope" value="Bacteria"/>
</dbReference>
<dbReference type="GO" id="GO:0000703">
    <property type="term" value="F:oxidized pyrimidine nucleobase lesion DNA N-glycosylase activity"/>
    <property type="evidence" value="ECO:0007669"/>
    <property type="project" value="TreeGrafter"/>
</dbReference>
<dbReference type="EMBL" id="CP002541">
    <property type="protein sequence ID" value="ADY13763.1"/>
    <property type="molecule type" value="Genomic_DNA"/>
</dbReference>
<evidence type="ECO:0000256" key="3">
    <source>
        <dbReference type="ARBA" id="ARBA00022801"/>
    </source>
</evidence>
<name>F0RWY2_SPHGB</name>
<dbReference type="GO" id="GO:0006284">
    <property type="term" value="P:base-excision repair"/>
    <property type="evidence" value="ECO:0007669"/>
    <property type="project" value="InterPro"/>
</dbReference>
<dbReference type="Pfam" id="PF03167">
    <property type="entry name" value="UDG"/>
    <property type="match status" value="1"/>
</dbReference>
<dbReference type="STRING" id="158189.SpiBuddy_1940"/>
<keyword evidence="2" id="KW-0227">DNA damage</keyword>
<dbReference type="AlphaFoldDB" id="F0RWY2"/>
<keyword evidence="5" id="KW-0234">DNA repair</keyword>
<proteinExistence type="inferred from homology"/>
<dbReference type="GO" id="GO:0003677">
    <property type="term" value="F:DNA binding"/>
    <property type="evidence" value="ECO:0007669"/>
    <property type="project" value="UniProtKB-KW"/>
</dbReference>
<dbReference type="InterPro" id="IPR039134">
    <property type="entry name" value="SMUG1"/>
</dbReference>
<dbReference type="KEGG" id="sbu:SpiBuddy_1940"/>
<keyword evidence="4" id="KW-0238">DNA-binding</keyword>
<dbReference type="Gene3D" id="3.40.470.10">
    <property type="entry name" value="Uracil-DNA glycosylase-like domain"/>
    <property type="match status" value="1"/>
</dbReference>
<dbReference type="InterPro" id="IPR036895">
    <property type="entry name" value="Uracil-DNA_glycosylase-like_sf"/>
</dbReference>
<dbReference type="HOGENOM" id="CLU_071760_2_0_12"/>
<dbReference type="GO" id="GO:0017065">
    <property type="term" value="F:single-strand selective uracil DNA N-glycosylase activity"/>
    <property type="evidence" value="ECO:0007669"/>
    <property type="project" value="InterPro"/>
</dbReference>
<dbReference type="PANTHER" id="PTHR13235:SF2">
    <property type="entry name" value="SINGLE-STRAND SELECTIVE MONOFUNCTIONAL URACIL DNA GLYCOSYLASE"/>
    <property type="match status" value="1"/>
</dbReference>
<evidence type="ECO:0000313" key="8">
    <source>
        <dbReference type="Proteomes" id="UP000008466"/>
    </source>
</evidence>
<evidence type="ECO:0000313" key="7">
    <source>
        <dbReference type="EMBL" id="ADY13763.1"/>
    </source>
</evidence>
<evidence type="ECO:0000256" key="5">
    <source>
        <dbReference type="ARBA" id="ARBA00023204"/>
    </source>
</evidence>
<keyword evidence="8" id="KW-1185">Reference proteome</keyword>
<comment type="similarity">
    <text evidence="1">Belongs to the uracil-DNA glycosylase (UDG) superfamily. SMUG1 family.</text>
</comment>
<evidence type="ECO:0000259" key="6">
    <source>
        <dbReference type="Pfam" id="PF03167"/>
    </source>
</evidence>